<comment type="caution">
    <text evidence="1">The sequence shown here is derived from an EMBL/GenBank/DDBJ whole genome shotgun (WGS) entry which is preliminary data.</text>
</comment>
<gene>
    <name evidence="1" type="ORF">Pcinc_034353</name>
</gene>
<dbReference type="AlphaFoldDB" id="A0AAE1EQG2"/>
<sequence length="39" mass="4676">MKDGGEGKARHWEKEDAWWRNKRKKEVMQGQAGMMEREA</sequence>
<evidence type="ECO:0000313" key="2">
    <source>
        <dbReference type="Proteomes" id="UP001286313"/>
    </source>
</evidence>
<dbReference type="EMBL" id="JAWQEG010004993">
    <property type="protein sequence ID" value="KAK3859541.1"/>
    <property type="molecule type" value="Genomic_DNA"/>
</dbReference>
<name>A0AAE1EQG2_PETCI</name>
<feature type="non-terminal residue" evidence="1">
    <location>
        <position position="39"/>
    </location>
</feature>
<keyword evidence="2" id="KW-1185">Reference proteome</keyword>
<organism evidence="1 2">
    <name type="scientific">Petrolisthes cinctipes</name>
    <name type="common">Flat porcelain crab</name>
    <dbReference type="NCBI Taxonomy" id="88211"/>
    <lineage>
        <taxon>Eukaryota</taxon>
        <taxon>Metazoa</taxon>
        <taxon>Ecdysozoa</taxon>
        <taxon>Arthropoda</taxon>
        <taxon>Crustacea</taxon>
        <taxon>Multicrustacea</taxon>
        <taxon>Malacostraca</taxon>
        <taxon>Eumalacostraca</taxon>
        <taxon>Eucarida</taxon>
        <taxon>Decapoda</taxon>
        <taxon>Pleocyemata</taxon>
        <taxon>Anomura</taxon>
        <taxon>Galatheoidea</taxon>
        <taxon>Porcellanidae</taxon>
        <taxon>Petrolisthes</taxon>
    </lineage>
</organism>
<dbReference type="Proteomes" id="UP001286313">
    <property type="component" value="Unassembled WGS sequence"/>
</dbReference>
<evidence type="ECO:0000313" key="1">
    <source>
        <dbReference type="EMBL" id="KAK3859541.1"/>
    </source>
</evidence>
<accession>A0AAE1EQG2</accession>
<protein>
    <submittedName>
        <fullName evidence="1">Uncharacterized protein</fullName>
    </submittedName>
</protein>
<proteinExistence type="predicted"/>
<reference evidence="1" key="1">
    <citation type="submission" date="2023-10" db="EMBL/GenBank/DDBJ databases">
        <title>Genome assemblies of two species of porcelain crab, Petrolisthes cinctipes and Petrolisthes manimaculis (Anomura: Porcellanidae).</title>
        <authorList>
            <person name="Angst P."/>
        </authorList>
    </citation>
    <scope>NUCLEOTIDE SEQUENCE</scope>
    <source>
        <strain evidence="1">PB745_01</strain>
        <tissue evidence="1">Gill</tissue>
    </source>
</reference>